<evidence type="ECO:0000259" key="4">
    <source>
        <dbReference type="PROSITE" id="PS51186"/>
    </source>
</evidence>
<gene>
    <name evidence="5" type="ORF">ACFFGN_20645</name>
</gene>
<dbReference type="InterPro" id="IPR000182">
    <property type="entry name" value="GNAT_dom"/>
</dbReference>
<comment type="caution">
    <text evidence="5">The sequence shown here is derived from an EMBL/GenBank/DDBJ whole genome shotgun (WGS) entry which is preliminary data.</text>
</comment>
<organism evidence="5 6">
    <name type="scientific">Kribbella deserti</name>
    <dbReference type="NCBI Taxonomy" id="1926257"/>
    <lineage>
        <taxon>Bacteria</taxon>
        <taxon>Bacillati</taxon>
        <taxon>Actinomycetota</taxon>
        <taxon>Actinomycetes</taxon>
        <taxon>Propionibacteriales</taxon>
        <taxon>Kribbellaceae</taxon>
        <taxon>Kribbella</taxon>
    </lineage>
</organism>
<dbReference type="InterPro" id="IPR016181">
    <property type="entry name" value="Acyl_CoA_acyltransferase"/>
</dbReference>
<dbReference type="GO" id="GO:0016746">
    <property type="term" value="F:acyltransferase activity"/>
    <property type="evidence" value="ECO:0007669"/>
    <property type="project" value="UniProtKB-KW"/>
</dbReference>
<sequence>MTIGEREAVRLVGDGLILREWRDADVPLMTALFDDPAIAFRTPLPSPFDLAAAQAYLERARRTAEIGERVQLAITRDGEEPLGEVLLSRSYRSLGYAIGPAHRGQGLASRALRLLTEYAHRDAGISRVVLEIEPDNEASAGVAKAAGYVLTDMPPSLVSDKGRSYTLLTWEHRR</sequence>
<keyword evidence="2 5" id="KW-0012">Acyltransferase</keyword>
<dbReference type="Pfam" id="PF13302">
    <property type="entry name" value="Acetyltransf_3"/>
    <property type="match status" value="1"/>
</dbReference>
<reference evidence="5 6" key="1">
    <citation type="submission" date="2024-09" db="EMBL/GenBank/DDBJ databases">
        <authorList>
            <person name="Sun Q."/>
            <person name="Mori K."/>
        </authorList>
    </citation>
    <scope>NUCLEOTIDE SEQUENCE [LARGE SCALE GENOMIC DNA]</scope>
    <source>
        <strain evidence="5 6">CGMCC 1.15906</strain>
    </source>
</reference>
<accession>A0ABV6QPP0</accession>
<dbReference type="CDD" id="cd04301">
    <property type="entry name" value="NAT_SF"/>
    <property type="match status" value="1"/>
</dbReference>
<dbReference type="PROSITE" id="PS51186">
    <property type="entry name" value="GNAT"/>
    <property type="match status" value="1"/>
</dbReference>
<evidence type="ECO:0000256" key="2">
    <source>
        <dbReference type="ARBA" id="ARBA00023315"/>
    </source>
</evidence>
<comment type="similarity">
    <text evidence="3">Belongs to the acetyltransferase family. RimJ subfamily.</text>
</comment>
<dbReference type="Proteomes" id="UP001589890">
    <property type="component" value="Unassembled WGS sequence"/>
</dbReference>
<dbReference type="SUPFAM" id="SSF55729">
    <property type="entry name" value="Acyl-CoA N-acyltransferases (Nat)"/>
    <property type="match status" value="1"/>
</dbReference>
<keyword evidence="6" id="KW-1185">Reference proteome</keyword>
<evidence type="ECO:0000313" key="6">
    <source>
        <dbReference type="Proteomes" id="UP001589890"/>
    </source>
</evidence>
<keyword evidence="1 5" id="KW-0808">Transferase</keyword>
<dbReference type="RefSeq" id="WP_380050131.1">
    <property type="nucleotide sequence ID" value="NZ_JBHLTC010000027.1"/>
</dbReference>
<evidence type="ECO:0000313" key="5">
    <source>
        <dbReference type="EMBL" id="MFC0626500.1"/>
    </source>
</evidence>
<dbReference type="Gene3D" id="3.40.630.30">
    <property type="match status" value="1"/>
</dbReference>
<name>A0ABV6QPP0_9ACTN</name>
<protein>
    <submittedName>
        <fullName evidence="5">GNAT family N-acetyltransferase</fullName>
        <ecNumber evidence="5">2.3.-.-</ecNumber>
    </submittedName>
</protein>
<evidence type="ECO:0000256" key="3">
    <source>
        <dbReference type="ARBA" id="ARBA00038502"/>
    </source>
</evidence>
<proteinExistence type="inferred from homology"/>
<dbReference type="EMBL" id="JBHLTC010000027">
    <property type="protein sequence ID" value="MFC0626500.1"/>
    <property type="molecule type" value="Genomic_DNA"/>
</dbReference>
<feature type="domain" description="N-acetyltransferase" evidence="4">
    <location>
        <begin position="16"/>
        <end position="171"/>
    </location>
</feature>
<dbReference type="PANTHER" id="PTHR43792:SF8">
    <property type="entry name" value="[RIBOSOMAL PROTEIN US5]-ALANINE N-ACETYLTRANSFERASE"/>
    <property type="match status" value="1"/>
</dbReference>
<dbReference type="EC" id="2.3.-.-" evidence="5"/>
<evidence type="ECO:0000256" key="1">
    <source>
        <dbReference type="ARBA" id="ARBA00022679"/>
    </source>
</evidence>
<dbReference type="PANTHER" id="PTHR43792">
    <property type="entry name" value="GNAT FAMILY, PUTATIVE (AFU_ORTHOLOGUE AFUA_3G00765)-RELATED-RELATED"/>
    <property type="match status" value="1"/>
</dbReference>
<dbReference type="InterPro" id="IPR051531">
    <property type="entry name" value="N-acetyltransferase"/>
</dbReference>